<dbReference type="EMBL" id="FNEI01000002">
    <property type="protein sequence ID" value="SDI47394.1"/>
    <property type="molecule type" value="Genomic_DNA"/>
</dbReference>
<evidence type="ECO:0000256" key="1">
    <source>
        <dbReference type="ARBA" id="ARBA00004651"/>
    </source>
</evidence>
<dbReference type="Pfam" id="PF07690">
    <property type="entry name" value="MFS_1"/>
    <property type="match status" value="1"/>
</dbReference>
<dbReference type="InterPro" id="IPR011701">
    <property type="entry name" value="MFS"/>
</dbReference>
<dbReference type="GO" id="GO:0005886">
    <property type="term" value="C:plasma membrane"/>
    <property type="evidence" value="ECO:0007669"/>
    <property type="project" value="UniProtKB-SubCell"/>
</dbReference>
<proteinExistence type="predicted"/>
<sequence>MGVIHATYRIVRTEESMEQLMPTATRTEAAPAWKGRTVLLLCFVTIVFDGYDLVIYGSTVPSILKYQEWGLTTAQAGVIGSLALIGMLLGTMSVGVLTDRLGRRRIMLASITVFSICMLASAFSPSAEAFGALRFLTGLGLGGVVPTCIALTVEYARKERRQIANALMFSGYSVGGVGASLLAINLLPHIEFRWLYAIGSLPLVTLLPVGWKLLPESVAYLARTGRTAEAVETAGRYGLVYSDIVSSQEPSEGPTQKSSLRTIFTRTFLLSTILFALANFCGLLLVYGLNTWLPQIMRQAGFNLGDSLTFLLVLNAGAIVGSVSASVIADRVGIKKVVTASFVVAFAAILMLTFQLPLAMLLVIVAFAGLGSVGTQILVGGYCATHYPQSLSATALSWSLGVGRVGAICGPVIGGAVASLALGWQLNFYMFAVFAVIGAVVVFAVPRRLRP</sequence>
<dbReference type="PANTHER" id="PTHR23508:SF10">
    <property type="entry name" value="CARBOXYLIC ACID TRANSPORTER PROTEIN HOMOLOG"/>
    <property type="match status" value="1"/>
</dbReference>
<gene>
    <name evidence="6" type="ORF">SAMN05216555_102378</name>
</gene>
<dbReference type="STRING" id="1045773.SAMN05216555_102378"/>
<keyword evidence="7" id="KW-1185">Reference proteome</keyword>
<organism evidence="6 7">
    <name type="scientific">Arthrobacter cupressi</name>
    <dbReference type="NCBI Taxonomy" id="1045773"/>
    <lineage>
        <taxon>Bacteria</taxon>
        <taxon>Bacillati</taxon>
        <taxon>Actinomycetota</taxon>
        <taxon>Actinomycetes</taxon>
        <taxon>Micrococcales</taxon>
        <taxon>Micrococcaceae</taxon>
        <taxon>Arthrobacter</taxon>
    </lineage>
</organism>
<dbReference type="Gene3D" id="1.20.1250.20">
    <property type="entry name" value="MFS general substrate transporter like domains"/>
    <property type="match status" value="1"/>
</dbReference>
<comment type="subcellular location">
    <subcellularLocation>
        <location evidence="1">Cell membrane</location>
        <topology evidence="1">Multi-pass membrane protein</topology>
    </subcellularLocation>
</comment>
<dbReference type="InterPro" id="IPR036259">
    <property type="entry name" value="MFS_trans_sf"/>
</dbReference>
<evidence type="ECO:0000259" key="5">
    <source>
        <dbReference type="PROSITE" id="PS50850"/>
    </source>
</evidence>
<accession>A0A1G8KVD3</accession>
<dbReference type="RefSeq" id="WP_217635131.1">
    <property type="nucleotide sequence ID" value="NZ_FNEI01000002.1"/>
</dbReference>
<evidence type="ECO:0000256" key="2">
    <source>
        <dbReference type="ARBA" id="ARBA00022692"/>
    </source>
</evidence>
<dbReference type="AlphaFoldDB" id="A0A1G8KVD3"/>
<dbReference type="PANTHER" id="PTHR23508">
    <property type="entry name" value="CARBOXYLIC ACID TRANSPORTER PROTEIN HOMOLOG"/>
    <property type="match status" value="1"/>
</dbReference>
<feature type="domain" description="Major facilitator superfamily (MFS) profile" evidence="5">
    <location>
        <begin position="38"/>
        <end position="450"/>
    </location>
</feature>
<keyword evidence="2" id="KW-0812">Transmembrane</keyword>
<keyword evidence="4" id="KW-0472">Membrane</keyword>
<dbReference type="CDD" id="cd17365">
    <property type="entry name" value="MFS_PcaK_like"/>
    <property type="match status" value="1"/>
</dbReference>
<name>A0A1G8KVD3_9MICC</name>
<dbReference type="InterPro" id="IPR020846">
    <property type="entry name" value="MFS_dom"/>
</dbReference>
<protein>
    <submittedName>
        <fullName evidence="6">MFS transporter, AAHS family, benzoate transport protein</fullName>
    </submittedName>
</protein>
<dbReference type="Proteomes" id="UP000182130">
    <property type="component" value="Unassembled WGS sequence"/>
</dbReference>
<dbReference type="SUPFAM" id="SSF103473">
    <property type="entry name" value="MFS general substrate transporter"/>
    <property type="match status" value="1"/>
</dbReference>
<reference evidence="7" key="1">
    <citation type="submission" date="2016-10" db="EMBL/GenBank/DDBJ databases">
        <authorList>
            <person name="Varghese N."/>
            <person name="Submissions S."/>
        </authorList>
    </citation>
    <scope>NUCLEOTIDE SEQUENCE [LARGE SCALE GENOMIC DNA]</scope>
    <source>
        <strain evidence="7">CGMCC 1.10783</strain>
    </source>
</reference>
<evidence type="ECO:0000313" key="6">
    <source>
        <dbReference type="EMBL" id="SDI47394.1"/>
    </source>
</evidence>
<evidence type="ECO:0000256" key="3">
    <source>
        <dbReference type="ARBA" id="ARBA00022989"/>
    </source>
</evidence>
<evidence type="ECO:0000256" key="4">
    <source>
        <dbReference type="ARBA" id="ARBA00023136"/>
    </source>
</evidence>
<dbReference type="PROSITE" id="PS50850">
    <property type="entry name" value="MFS"/>
    <property type="match status" value="1"/>
</dbReference>
<dbReference type="PROSITE" id="PS00217">
    <property type="entry name" value="SUGAR_TRANSPORT_2"/>
    <property type="match status" value="1"/>
</dbReference>
<evidence type="ECO:0000313" key="7">
    <source>
        <dbReference type="Proteomes" id="UP000182130"/>
    </source>
</evidence>
<dbReference type="InterPro" id="IPR005829">
    <property type="entry name" value="Sugar_transporter_CS"/>
</dbReference>
<keyword evidence="3" id="KW-1133">Transmembrane helix</keyword>
<dbReference type="GO" id="GO:0046943">
    <property type="term" value="F:carboxylic acid transmembrane transporter activity"/>
    <property type="evidence" value="ECO:0007669"/>
    <property type="project" value="TreeGrafter"/>
</dbReference>